<dbReference type="Pfam" id="PF04194">
    <property type="entry name" value="PDCD2_C"/>
    <property type="match status" value="1"/>
</dbReference>
<dbReference type="STRING" id="35128.B8CB83"/>
<dbReference type="PANTHER" id="PTHR12298">
    <property type="entry name" value="PCDC2 PROGRAMMED CELL DEATH PROTEIN 2 -RELATED"/>
    <property type="match status" value="1"/>
</dbReference>
<feature type="domain" description="Programmed cell death protein 2 C-terminal" evidence="2">
    <location>
        <begin position="849"/>
        <end position="927"/>
    </location>
</feature>
<evidence type="ECO:0000313" key="3">
    <source>
        <dbReference type="EMBL" id="EED89083.1"/>
    </source>
</evidence>
<dbReference type="KEGG" id="tps:THAPSDRAFT_24632"/>
<evidence type="ECO:0000256" key="1">
    <source>
        <dbReference type="SAM" id="MobiDB-lite"/>
    </source>
</evidence>
<dbReference type="GO" id="GO:0005737">
    <property type="term" value="C:cytoplasm"/>
    <property type="evidence" value="ECO:0007669"/>
    <property type="project" value="InterPro"/>
</dbReference>
<gene>
    <name evidence="3" type="ORF">THAPSDRAFT_24632</name>
</gene>
<dbReference type="PANTHER" id="PTHR12298:SF4">
    <property type="entry name" value="PROGRAMMED CELL DEATH PROTEIN 2"/>
    <property type="match status" value="1"/>
</dbReference>
<dbReference type="eggNOG" id="KOG2061">
    <property type="taxonomic scope" value="Eukaryota"/>
</dbReference>
<dbReference type="InterPro" id="IPR007320">
    <property type="entry name" value="PDCD2_C"/>
</dbReference>
<sequence length="1064" mass="120533">MSIAISIIFDRRRKRKLWRTLGGLQVVNQAEAPSGVDGTDRRLSLNLGGGDCEWQPPVYNVPTNIDFHKTLIAGYPSGDKRMIFVQMEALTGWPAKDEWDFWGLGDSNHPFIKANYPHHEGVWGWGSNADQVVMMVRNIRKSMVEYHDFLWDIGYAKTWDDANEYLENLYNERPPIEDFYAWRDDRVMDEAHWYGWFIDYWMEGGLQRDIFTHEITTDKHWQMLMRPEVYHRSELEYDLVVGADTVVTPNYDSHCGNGEISGGCQPVAVISAEKLRDYDEGPTETEAIAKVLLNSPKMSPYVIASEAWNCIWEELIVNKRGLKTVSDRPLAEVEYNFSTEMLEEMLHELDRLIDKYSSNEWNAKTTSIRLVELLTEHRIFVQEELDGVNSGVRKLTEKDFLGPRERRKLLLASQNDKASIEAKAKNRDSTTTSFAYFDAMQREKAKAKRRRIRKAERVALRKKQSAVDRDERHPTICWKTFCWSSCLVDLSAVRFLLLVWTTDNIMAGNPISSRKVQLGFSLPLHPDNDGDDASATSHKIGHQSQHWSHWDGGKIGGRPSWLNPRDLPQGQLCCRGPCSKPSSLDDAEKKQSGTPLRFITQLYCPADDVTSNTSAFHRSLYVFACPTCCSASSELFQTKNAASNDNSEEEDTTNCLLSECIQVLRCQLPKRNDFFPTSGDDSKNDEWNKHTCRYWAQTNNTDQLNLCAVCGQRSKGKCPMQQRWFCSGDHQKEFLRASKKMPLESTDTTNANEDIKYLPSVYYESELVVEEEPSPEEEDTTATTANKQLKGALFSPEDITDADANLEQSDLNALTGNTSISEAATGVTDPTTLAFYARMAIGGKDNDVRDQCLRYSRWPEKEKYAGTDTAEDGGDDNEGEDNGPLWLSSENQPKATFPPPCQYCGSARSFEFQILPQMLYYLLQDPDNNNHNQTPDTPREVLTEAQRAVLLEAKSKIESGVELPEGFREQHEAAVANARDALLGIGGKGEIKKNGERAKEGLDWGVIVVYTCTSSCGDGGVLNDTNRINMSVEGERERERLVQLGAYREEVAWMQPPLDEVDGR</sequence>
<evidence type="ECO:0000259" key="2">
    <source>
        <dbReference type="Pfam" id="PF04194"/>
    </source>
</evidence>
<organism evidence="3 4">
    <name type="scientific">Thalassiosira pseudonana</name>
    <name type="common">Marine diatom</name>
    <name type="synonym">Cyclotella nana</name>
    <dbReference type="NCBI Taxonomy" id="35128"/>
    <lineage>
        <taxon>Eukaryota</taxon>
        <taxon>Sar</taxon>
        <taxon>Stramenopiles</taxon>
        <taxon>Ochrophyta</taxon>
        <taxon>Bacillariophyta</taxon>
        <taxon>Coscinodiscophyceae</taxon>
        <taxon>Thalassiosirophycidae</taxon>
        <taxon>Thalassiosirales</taxon>
        <taxon>Thalassiosiraceae</taxon>
        <taxon>Thalassiosira</taxon>
    </lineage>
</organism>
<dbReference type="PaxDb" id="35128-Thaps24632"/>
<proteinExistence type="predicted"/>
<dbReference type="RefSeq" id="XP_002293347.1">
    <property type="nucleotide sequence ID" value="XM_002293311.1"/>
</dbReference>
<accession>B8CB83</accession>
<protein>
    <recommendedName>
        <fullName evidence="2">Programmed cell death protein 2 C-terminal domain-containing protein</fullName>
    </recommendedName>
</protein>
<reference evidence="3 4" key="2">
    <citation type="journal article" date="2008" name="Nature">
        <title>The Phaeodactylum genome reveals the evolutionary history of diatom genomes.</title>
        <authorList>
            <person name="Bowler C."/>
            <person name="Allen A.E."/>
            <person name="Badger J.H."/>
            <person name="Grimwood J."/>
            <person name="Jabbari K."/>
            <person name="Kuo A."/>
            <person name="Maheswari U."/>
            <person name="Martens C."/>
            <person name="Maumus F."/>
            <person name="Otillar R.P."/>
            <person name="Rayko E."/>
            <person name="Salamov A."/>
            <person name="Vandepoele K."/>
            <person name="Beszteri B."/>
            <person name="Gruber A."/>
            <person name="Heijde M."/>
            <person name="Katinka M."/>
            <person name="Mock T."/>
            <person name="Valentin K."/>
            <person name="Verret F."/>
            <person name="Berges J.A."/>
            <person name="Brownlee C."/>
            <person name="Cadoret J.P."/>
            <person name="Chiovitti A."/>
            <person name="Choi C.J."/>
            <person name="Coesel S."/>
            <person name="De Martino A."/>
            <person name="Detter J.C."/>
            <person name="Durkin C."/>
            <person name="Falciatore A."/>
            <person name="Fournet J."/>
            <person name="Haruta M."/>
            <person name="Huysman M.J."/>
            <person name="Jenkins B.D."/>
            <person name="Jiroutova K."/>
            <person name="Jorgensen R.E."/>
            <person name="Joubert Y."/>
            <person name="Kaplan A."/>
            <person name="Kroger N."/>
            <person name="Kroth P.G."/>
            <person name="La Roche J."/>
            <person name="Lindquist E."/>
            <person name="Lommer M."/>
            <person name="Martin-Jezequel V."/>
            <person name="Lopez P.J."/>
            <person name="Lucas S."/>
            <person name="Mangogna M."/>
            <person name="McGinnis K."/>
            <person name="Medlin L.K."/>
            <person name="Montsant A."/>
            <person name="Oudot-Le Secq M.P."/>
            <person name="Napoli C."/>
            <person name="Obornik M."/>
            <person name="Parker M.S."/>
            <person name="Petit J.L."/>
            <person name="Porcel B.M."/>
            <person name="Poulsen N."/>
            <person name="Robison M."/>
            <person name="Rychlewski L."/>
            <person name="Rynearson T.A."/>
            <person name="Schmutz J."/>
            <person name="Shapiro H."/>
            <person name="Siaut M."/>
            <person name="Stanley M."/>
            <person name="Sussman M.R."/>
            <person name="Taylor A.R."/>
            <person name="Vardi A."/>
            <person name="von Dassow P."/>
            <person name="Vyverman W."/>
            <person name="Willis A."/>
            <person name="Wyrwicz L.S."/>
            <person name="Rokhsar D.S."/>
            <person name="Weissenbach J."/>
            <person name="Armbrust E.V."/>
            <person name="Green B.R."/>
            <person name="Van de Peer Y."/>
            <person name="Grigoriev I.V."/>
        </authorList>
    </citation>
    <scope>NUCLEOTIDE SEQUENCE [LARGE SCALE GENOMIC DNA]</scope>
    <source>
        <strain evidence="3 4">CCMP1335</strain>
    </source>
</reference>
<dbReference type="AlphaFoldDB" id="B8CB83"/>
<evidence type="ECO:0000313" key="4">
    <source>
        <dbReference type="Proteomes" id="UP000001449"/>
    </source>
</evidence>
<dbReference type="InParanoid" id="B8CB83"/>
<keyword evidence="4" id="KW-1185">Reference proteome</keyword>
<dbReference type="EMBL" id="CM000648">
    <property type="protein sequence ID" value="EED89083.1"/>
    <property type="molecule type" value="Genomic_DNA"/>
</dbReference>
<dbReference type="GeneID" id="7445737"/>
<name>B8CB83_THAPS</name>
<reference evidence="3 4" key="1">
    <citation type="journal article" date="2004" name="Science">
        <title>The genome of the diatom Thalassiosira pseudonana: ecology, evolution, and metabolism.</title>
        <authorList>
            <person name="Armbrust E.V."/>
            <person name="Berges J.A."/>
            <person name="Bowler C."/>
            <person name="Green B.R."/>
            <person name="Martinez D."/>
            <person name="Putnam N.H."/>
            <person name="Zhou S."/>
            <person name="Allen A.E."/>
            <person name="Apt K.E."/>
            <person name="Bechner M."/>
            <person name="Brzezinski M.A."/>
            <person name="Chaal B.K."/>
            <person name="Chiovitti A."/>
            <person name="Davis A.K."/>
            <person name="Demarest M.S."/>
            <person name="Detter J.C."/>
            <person name="Glavina T."/>
            <person name="Goodstein D."/>
            <person name="Hadi M.Z."/>
            <person name="Hellsten U."/>
            <person name="Hildebrand M."/>
            <person name="Jenkins B.D."/>
            <person name="Jurka J."/>
            <person name="Kapitonov V.V."/>
            <person name="Kroger N."/>
            <person name="Lau W.W."/>
            <person name="Lane T.W."/>
            <person name="Larimer F.W."/>
            <person name="Lippmeier J.C."/>
            <person name="Lucas S."/>
            <person name="Medina M."/>
            <person name="Montsant A."/>
            <person name="Obornik M."/>
            <person name="Parker M.S."/>
            <person name="Palenik B."/>
            <person name="Pazour G.J."/>
            <person name="Richardson P.M."/>
            <person name="Rynearson T.A."/>
            <person name="Saito M.A."/>
            <person name="Schwartz D.C."/>
            <person name="Thamatrakoln K."/>
            <person name="Valentin K."/>
            <person name="Vardi A."/>
            <person name="Wilkerson F.P."/>
            <person name="Rokhsar D.S."/>
        </authorList>
    </citation>
    <scope>NUCLEOTIDE SEQUENCE [LARGE SCALE GENOMIC DNA]</scope>
    <source>
        <strain evidence="3 4">CCMP1335</strain>
    </source>
</reference>
<dbReference type="HOGENOM" id="CLU_288793_0_0_1"/>
<feature type="compositionally biased region" description="Acidic residues" evidence="1">
    <location>
        <begin position="869"/>
        <end position="881"/>
    </location>
</feature>
<feature type="region of interest" description="Disordered" evidence="1">
    <location>
        <begin position="863"/>
        <end position="892"/>
    </location>
</feature>
<dbReference type="Proteomes" id="UP000001449">
    <property type="component" value="Chromosome 13"/>
</dbReference>